<reference evidence="3 4" key="1">
    <citation type="journal article" date="2019" name="Sci. Rep.">
        <title>A high-quality genome of Eragrostis curvula grass provides insights into Poaceae evolution and supports new strategies to enhance forage quality.</title>
        <authorList>
            <person name="Carballo J."/>
            <person name="Santos B.A.C.M."/>
            <person name="Zappacosta D."/>
            <person name="Garbus I."/>
            <person name="Selva J.P."/>
            <person name="Gallo C.A."/>
            <person name="Diaz A."/>
            <person name="Albertini E."/>
            <person name="Caccamo M."/>
            <person name="Echenique V."/>
        </authorList>
    </citation>
    <scope>NUCLEOTIDE SEQUENCE [LARGE SCALE GENOMIC DNA]</scope>
    <source>
        <strain evidence="4">cv. Victoria</strain>
        <tissue evidence="3">Leaf</tissue>
    </source>
</reference>
<evidence type="ECO:0000256" key="1">
    <source>
        <dbReference type="SAM" id="MobiDB-lite"/>
    </source>
</evidence>
<comment type="caution">
    <text evidence="3">The sequence shown here is derived from an EMBL/GenBank/DDBJ whole genome shotgun (WGS) entry which is preliminary data.</text>
</comment>
<protein>
    <recommendedName>
        <fullName evidence="2">BURP domain-containing protein</fullName>
    </recommendedName>
</protein>
<feature type="compositionally biased region" description="Basic residues" evidence="1">
    <location>
        <begin position="222"/>
        <end position="245"/>
    </location>
</feature>
<feature type="domain" description="BURP" evidence="2">
    <location>
        <begin position="68"/>
        <end position="150"/>
    </location>
</feature>
<dbReference type="InterPro" id="IPR004873">
    <property type="entry name" value="BURP_dom"/>
</dbReference>
<dbReference type="PANTHER" id="PTHR31236:SF24">
    <property type="entry name" value="BURP DOMAIN PROTEIN RD22"/>
    <property type="match status" value="1"/>
</dbReference>
<evidence type="ECO:0000313" key="3">
    <source>
        <dbReference type="EMBL" id="TVU02863.1"/>
    </source>
</evidence>
<feature type="compositionally biased region" description="Polar residues" evidence="1">
    <location>
        <begin position="181"/>
        <end position="192"/>
    </location>
</feature>
<feature type="non-terminal residue" evidence="3">
    <location>
        <position position="1"/>
    </location>
</feature>
<dbReference type="OrthoDB" id="1909293at2759"/>
<name>A0A5J9SV16_9POAL</name>
<feature type="compositionally biased region" description="Low complexity" evidence="1">
    <location>
        <begin position="193"/>
        <end position="211"/>
    </location>
</feature>
<organism evidence="3 4">
    <name type="scientific">Eragrostis curvula</name>
    <name type="common">weeping love grass</name>
    <dbReference type="NCBI Taxonomy" id="38414"/>
    <lineage>
        <taxon>Eukaryota</taxon>
        <taxon>Viridiplantae</taxon>
        <taxon>Streptophyta</taxon>
        <taxon>Embryophyta</taxon>
        <taxon>Tracheophyta</taxon>
        <taxon>Spermatophyta</taxon>
        <taxon>Magnoliopsida</taxon>
        <taxon>Liliopsida</taxon>
        <taxon>Poales</taxon>
        <taxon>Poaceae</taxon>
        <taxon>PACMAD clade</taxon>
        <taxon>Chloridoideae</taxon>
        <taxon>Eragrostideae</taxon>
        <taxon>Eragrostidinae</taxon>
        <taxon>Eragrostis</taxon>
    </lineage>
</organism>
<gene>
    <name evidence="3" type="ORF">EJB05_51650</name>
</gene>
<dbReference type="Pfam" id="PF03181">
    <property type="entry name" value="BURP"/>
    <property type="match status" value="1"/>
</dbReference>
<feature type="region of interest" description="Disordered" evidence="1">
    <location>
        <begin position="172"/>
        <end position="256"/>
    </location>
</feature>
<evidence type="ECO:0000259" key="2">
    <source>
        <dbReference type="Pfam" id="PF03181"/>
    </source>
</evidence>
<dbReference type="EMBL" id="RWGY01000268">
    <property type="protein sequence ID" value="TVU02863.1"/>
    <property type="molecule type" value="Genomic_DNA"/>
</dbReference>
<evidence type="ECO:0000313" key="4">
    <source>
        <dbReference type="Proteomes" id="UP000324897"/>
    </source>
</evidence>
<dbReference type="Proteomes" id="UP000324897">
    <property type="component" value="Unassembled WGS sequence"/>
</dbReference>
<accession>A0A5J9SV16</accession>
<dbReference type="AlphaFoldDB" id="A0A5J9SV16"/>
<dbReference type="PANTHER" id="PTHR31236">
    <property type="entry name" value="BURP DOMAIN PROTEIN USPL1-LIKE"/>
    <property type="match status" value="1"/>
</dbReference>
<dbReference type="Gramene" id="TVU02863">
    <property type="protein sequence ID" value="TVU02863"/>
    <property type="gene ID" value="EJB05_51650"/>
</dbReference>
<proteinExistence type="predicted"/>
<dbReference type="InterPro" id="IPR044816">
    <property type="entry name" value="BURP"/>
</dbReference>
<sequence length="280" mass="29769">MPEAMAYLVHKGSKSLTYTSSLVSSTVSACAVLGPECARRAWRQRRASSSTRRSCVRAAPWRSIPAEAEAEPAILQCDVAEKLPFGNLREVFAAFSIPAGSAEAANVAATLSLCQSPPRAGELKACTISLESTVQSTMDMLGTGCVWAAMDMPAAYARRRARDVAQALLSPASCGPRQQRRVSATRATSSERGGTANAASTAAASAKGTVSVGDVAREDGRRGHRREGRRPSRRRRRALCARGRRAPPSSTTPSLLRSACRSHYGKTRICRVAAALPRAL</sequence>
<keyword evidence="4" id="KW-1185">Reference proteome</keyword>
<feature type="compositionally biased region" description="Low complexity" evidence="1">
    <location>
        <begin position="246"/>
        <end position="256"/>
    </location>
</feature>